<dbReference type="Gene3D" id="1.25.40.10">
    <property type="entry name" value="Tetratricopeptide repeat domain"/>
    <property type="match status" value="3"/>
</dbReference>
<dbReference type="PANTHER" id="PTHR11246:SF3">
    <property type="entry name" value="CROOKED NECK-LIKE PROTEIN 1"/>
    <property type="match status" value="1"/>
</dbReference>
<dbReference type="InterPro" id="IPR011990">
    <property type="entry name" value="TPR-like_helical_dom_sf"/>
</dbReference>
<dbReference type="GO" id="GO:0071014">
    <property type="term" value="C:post-mRNA release spliceosomal complex"/>
    <property type="evidence" value="ECO:0007669"/>
    <property type="project" value="TreeGrafter"/>
</dbReference>
<keyword evidence="3" id="KW-0507">mRNA processing</keyword>
<dbReference type="GO" id="GO:0071011">
    <property type="term" value="C:precatalytic spliceosome"/>
    <property type="evidence" value="ECO:0007669"/>
    <property type="project" value="TreeGrafter"/>
</dbReference>
<evidence type="ECO:0000313" key="12">
    <source>
        <dbReference type="Proteomes" id="UP000269721"/>
    </source>
</evidence>
<evidence type="ECO:0000256" key="2">
    <source>
        <dbReference type="ARBA" id="ARBA00008644"/>
    </source>
</evidence>
<evidence type="ECO:0000259" key="10">
    <source>
        <dbReference type="Pfam" id="PF23233"/>
    </source>
</evidence>
<dbReference type="Pfam" id="PF23233">
    <property type="entry name" value="HAT_Syf1_CNRKL1_N"/>
    <property type="match status" value="2"/>
</dbReference>
<gene>
    <name evidence="11" type="ORF">BDK51DRAFT_36289</name>
</gene>
<evidence type="ECO:0000256" key="7">
    <source>
        <dbReference type="ARBA" id="ARBA00023242"/>
    </source>
</evidence>
<dbReference type="PANTHER" id="PTHR11246">
    <property type="entry name" value="PRE-MRNA SPLICING FACTOR"/>
    <property type="match status" value="1"/>
</dbReference>
<dbReference type="GO" id="GO:0000974">
    <property type="term" value="C:Prp19 complex"/>
    <property type="evidence" value="ECO:0007669"/>
    <property type="project" value="TreeGrafter"/>
</dbReference>
<dbReference type="InterPro" id="IPR055433">
    <property type="entry name" value="HAT_Syf1-like_N"/>
</dbReference>
<accession>A0A4V1IRX5</accession>
<keyword evidence="7" id="KW-0539">Nucleus</keyword>
<evidence type="ECO:0000256" key="6">
    <source>
        <dbReference type="ARBA" id="ARBA00023187"/>
    </source>
</evidence>
<keyword evidence="5" id="KW-0677">Repeat</keyword>
<dbReference type="Proteomes" id="UP000269721">
    <property type="component" value="Unassembled WGS sequence"/>
</dbReference>
<dbReference type="FunFam" id="1.25.40.10:FF:000048">
    <property type="entry name" value="Cell cycle control protein"/>
    <property type="match status" value="1"/>
</dbReference>
<feature type="domain" description="Pre-mRNA-splicing factor Syf1-like N-terminal HAT-repeats" evidence="10">
    <location>
        <begin position="59"/>
        <end position="204"/>
    </location>
</feature>
<dbReference type="FunFam" id="1.25.40.10:FF:000306">
    <property type="entry name" value="Cell cycle control protein cwf4"/>
    <property type="match status" value="1"/>
</dbReference>
<feature type="compositionally biased region" description="Acidic residues" evidence="9">
    <location>
        <begin position="675"/>
        <end position="686"/>
    </location>
</feature>
<comment type="function">
    <text evidence="8">Involved in pre-mRNA splicing and cell cycle progression. Required for the spliceosome assembly and initiation of the DNA replication.</text>
</comment>
<evidence type="ECO:0000256" key="4">
    <source>
        <dbReference type="ARBA" id="ARBA00022728"/>
    </source>
</evidence>
<comment type="subcellular location">
    <subcellularLocation>
        <location evidence="1">Nucleus</location>
    </subcellularLocation>
</comment>
<dbReference type="InterPro" id="IPR045075">
    <property type="entry name" value="Syf1-like"/>
</dbReference>
<dbReference type="Pfam" id="PF02184">
    <property type="entry name" value="HAT"/>
    <property type="match status" value="1"/>
</dbReference>
<dbReference type="SMART" id="SM00386">
    <property type="entry name" value="HAT"/>
    <property type="match status" value="15"/>
</dbReference>
<sequence length="721" mass="85292">MSKVLLASVKNKNPAAVQITAEQILREASERQDADAAVPTQKITDREELDEYKLRKRKTFEDVIRRNRMNIGAWLKYAAWEESQEELDRARSVFERSLDIDHRNQTLWLKYAEMEMKHRNVNRARNIFDRAVTMLPRVDAFWYKYAYMEELIENVAGARQVFERWLKWEPAEDAWAAYVKMEKRYHETDRAREILRRFVGVHPQPKNWLKWAKFEESVGKPENARAIYEECIDTLGDDFLDQNVFISFAKFETRLKEIDRARIIYKYALDKYSKGKADNLYNVYSQFEKQYGGKEGIEDVIIGKRRVKYEEELAANPKNYDVWFDYARLEESGGDAEKVREVYERAISQVPPIAEKRYWRRYIYLWIFYAVWEETEAKDADRAKQVYTQLLQLIPHKSFTFAKAWLLYARFLLRQMDPTTARRVLFTALHTCPKERLFKGYIELEIQLREFDRVRALYERYLQWNAANCAAWIKYAELESFVGDIERARGIFEIAVGQPVLDMPEVLWKAYIDFEVGTATGHKDPDWERARELYERLLQRTEHVKVWISFAKFESTALDNLPPPGPIERARAVLTRAYSQLKKKESKEERVVLLEAWKELERALGTDANLAAVVEKMPKAVKKRRRVEGGEGWEEYFDYIFPDDETDRPNFKLLAMAHQWKMKMAEMAKKKDEGKDEEEEEEEEEEGRGKRDKGKGPASDRDADDDDDEEENGAASDDMDE</sequence>
<evidence type="ECO:0000313" key="11">
    <source>
        <dbReference type="EMBL" id="RKO91577.1"/>
    </source>
</evidence>
<feature type="compositionally biased region" description="Acidic residues" evidence="9">
    <location>
        <begin position="702"/>
        <end position="721"/>
    </location>
</feature>
<keyword evidence="12" id="KW-1185">Reference proteome</keyword>
<organism evidence="11 12">
    <name type="scientific">Blyttiomyces helicus</name>
    <dbReference type="NCBI Taxonomy" id="388810"/>
    <lineage>
        <taxon>Eukaryota</taxon>
        <taxon>Fungi</taxon>
        <taxon>Fungi incertae sedis</taxon>
        <taxon>Chytridiomycota</taxon>
        <taxon>Chytridiomycota incertae sedis</taxon>
        <taxon>Chytridiomycetes</taxon>
        <taxon>Chytridiomycetes incertae sedis</taxon>
        <taxon>Blyttiomyces</taxon>
    </lineage>
</organism>
<evidence type="ECO:0000256" key="9">
    <source>
        <dbReference type="SAM" id="MobiDB-lite"/>
    </source>
</evidence>
<dbReference type="AlphaFoldDB" id="A0A4V1IRX5"/>
<evidence type="ECO:0000256" key="5">
    <source>
        <dbReference type="ARBA" id="ARBA00022737"/>
    </source>
</evidence>
<reference evidence="12" key="1">
    <citation type="journal article" date="2018" name="Nat. Microbiol.">
        <title>Leveraging single-cell genomics to expand the fungal tree of life.</title>
        <authorList>
            <person name="Ahrendt S.R."/>
            <person name="Quandt C.A."/>
            <person name="Ciobanu D."/>
            <person name="Clum A."/>
            <person name="Salamov A."/>
            <person name="Andreopoulos B."/>
            <person name="Cheng J.F."/>
            <person name="Woyke T."/>
            <person name="Pelin A."/>
            <person name="Henrissat B."/>
            <person name="Reynolds N.K."/>
            <person name="Benny G.L."/>
            <person name="Smith M.E."/>
            <person name="James T.Y."/>
            <person name="Grigoriev I.V."/>
        </authorList>
    </citation>
    <scope>NUCLEOTIDE SEQUENCE [LARGE SCALE GENOMIC DNA]</scope>
</reference>
<dbReference type="FunFam" id="1.25.40.10:FF:000796">
    <property type="entry name" value="Crooked neck pre-mRNA splicing factor 1"/>
    <property type="match status" value="1"/>
</dbReference>
<keyword evidence="4" id="KW-0747">Spliceosome</keyword>
<dbReference type="SUPFAM" id="SSF48452">
    <property type="entry name" value="TPR-like"/>
    <property type="match status" value="2"/>
</dbReference>
<proteinExistence type="inferred from homology"/>
<keyword evidence="6" id="KW-0508">mRNA splicing</keyword>
<dbReference type="GO" id="GO:0000245">
    <property type="term" value="P:spliceosomal complex assembly"/>
    <property type="evidence" value="ECO:0007669"/>
    <property type="project" value="TreeGrafter"/>
</dbReference>
<dbReference type="EMBL" id="KZ995003">
    <property type="protein sequence ID" value="RKO91577.1"/>
    <property type="molecule type" value="Genomic_DNA"/>
</dbReference>
<feature type="domain" description="Pre-mRNA-splicing factor Syf1-like N-terminal HAT-repeats" evidence="10">
    <location>
        <begin position="307"/>
        <end position="465"/>
    </location>
</feature>
<dbReference type="InterPro" id="IPR003107">
    <property type="entry name" value="HAT"/>
</dbReference>
<evidence type="ECO:0000256" key="3">
    <source>
        <dbReference type="ARBA" id="ARBA00022664"/>
    </source>
</evidence>
<dbReference type="OrthoDB" id="541719at2759"/>
<evidence type="ECO:0000256" key="8">
    <source>
        <dbReference type="ARBA" id="ARBA00037040"/>
    </source>
</evidence>
<protein>
    <recommendedName>
        <fullName evidence="10">Pre-mRNA-splicing factor Syf1-like N-terminal HAT-repeats domain-containing protein</fullName>
    </recommendedName>
</protein>
<dbReference type="GO" id="GO:0071007">
    <property type="term" value="C:U2-type catalytic step 2 spliceosome"/>
    <property type="evidence" value="ECO:0007669"/>
    <property type="project" value="TreeGrafter"/>
</dbReference>
<feature type="region of interest" description="Disordered" evidence="9">
    <location>
        <begin position="667"/>
        <end position="721"/>
    </location>
</feature>
<evidence type="ECO:0000256" key="1">
    <source>
        <dbReference type="ARBA" id="ARBA00004123"/>
    </source>
</evidence>
<comment type="similarity">
    <text evidence="2">Belongs to the crooked-neck family.</text>
</comment>
<name>A0A4V1IRX5_9FUNG</name>